<protein>
    <submittedName>
        <fullName evidence="2">Uncharacterized protein</fullName>
    </submittedName>
</protein>
<evidence type="ECO:0000256" key="1">
    <source>
        <dbReference type="SAM" id="Phobius"/>
    </source>
</evidence>
<feature type="transmembrane region" description="Helical" evidence="1">
    <location>
        <begin position="221"/>
        <end position="238"/>
    </location>
</feature>
<proteinExistence type="predicted"/>
<dbReference type="AlphaFoldDB" id="A0A9P4QVS0"/>
<organism evidence="2 3">
    <name type="scientific">Polyplosphaeria fusca</name>
    <dbReference type="NCBI Taxonomy" id="682080"/>
    <lineage>
        <taxon>Eukaryota</taxon>
        <taxon>Fungi</taxon>
        <taxon>Dikarya</taxon>
        <taxon>Ascomycota</taxon>
        <taxon>Pezizomycotina</taxon>
        <taxon>Dothideomycetes</taxon>
        <taxon>Pleosporomycetidae</taxon>
        <taxon>Pleosporales</taxon>
        <taxon>Tetraplosphaeriaceae</taxon>
        <taxon>Polyplosphaeria</taxon>
    </lineage>
</organism>
<accession>A0A9P4QVS0</accession>
<reference evidence="2" key="1">
    <citation type="journal article" date="2020" name="Stud. Mycol.">
        <title>101 Dothideomycetes genomes: a test case for predicting lifestyles and emergence of pathogens.</title>
        <authorList>
            <person name="Haridas S."/>
            <person name="Albert R."/>
            <person name="Binder M."/>
            <person name="Bloem J."/>
            <person name="Labutti K."/>
            <person name="Salamov A."/>
            <person name="Andreopoulos B."/>
            <person name="Baker S."/>
            <person name="Barry K."/>
            <person name="Bills G."/>
            <person name="Bluhm B."/>
            <person name="Cannon C."/>
            <person name="Castanera R."/>
            <person name="Culley D."/>
            <person name="Daum C."/>
            <person name="Ezra D."/>
            <person name="Gonzalez J."/>
            <person name="Henrissat B."/>
            <person name="Kuo A."/>
            <person name="Liang C."/>
            <person name="Lipzen A."/>
            <person name="Lutzoni F."/>
            <person name="Magnuson J."/>
            <person name="Mondo S."/>
            <person name="Nolan M."/>
            <person name="Ohm R."/>
            <person name="Pangilinan J."/>
            <person name="Park H.-J."/>
            <person name="Ramirez L."/>
            <person name="Alfaro M."/>
            <person name="Sun H."/>
            <person name="Tritt A."/>
            <person name="Yoshinaga Y."/>
            <person name="Zwiers L.-H."/>
            <person name="Turgeon B."/>
            <person name="Goodwin S."/>
            <person name="Spatafora J."/>
            <person name="Crous P."/>
            <person name="Grigoriev I."/>
        </authorList>
    </citation>
    <scope>NUCLEOTIDE SEQUENCE</scope>
    <source>
        <strain evidence="2">CBS 125425</strain>
    </source>
</reference>
<keyword evidence="1" id="KW-0472">Membrane</keyword>
<name>A0A9P4QVS0_9PLEO</name>
<keyword evidence="1" id="KW-0812">Transmembrane</keyword>
<sequence>MSAELRYQGSVAQAQKTVSAEDVNYVESVLAKSHAQSGKSLEGVIFEVDFYIPAKAKFNNASRDRAEFVAIVIIELQKDGLVPVTAEETQAPAFPHSVEKECFDQVKAYLLKPEGRSLIERMLKPSSSPLPDHVPIMPVPSSAETREMIESTDRLPLYTPNESNAVGRISGHRLGDDRPYSDANSLERGEAFFDNVNAYRSTTHTEEGESVVDFAHDNQRLAFFSVVAVVLVVLALFLSL</sequence>
<dbReference type="Proteomes" id="UP000799444">
    <property type="component" value="Unassembled WGS sequence"/>
</dbReference>
<comment type="caution">
    <text evidence="2">The sequence shown here is derived from an EMBL/GenBank/DDBJ whole genome shotgun (WGS) entry which is preliminary data.</text>
</comment>
<evidence type="ECO:0000313" key="2">
    <source>
        <dbReference type="EMBL" id="KAF2731811.1"/>
    </source>
</evidence>
<dbReference type="EMBL" id="ML996188">
    <property type="protein sequence ID" value="KAF2731811.1"/>
    <property type="molecule type" value="Genomic_DNA"/>
</dbReference>
<evidence type="ECO:0000313" key="3">
    <source>
        <dbReference type="Proteomes" id="UP000799444"/>
    </source>
</evidence>
<keyword evidence="1" id="KW-1133">Transmembrane helix</keyword>
<keyword evidence="3" id="KW-1185">Reference proteome</keyword>
<gene>
    <name evidence="2" type="ORF">EJ04DRAFT_360950</name>
</gene>